<dbReference type="Pfam" id="PF00723">
    <property type="entry name" value="Glyco_hydro_15"/>
    <property type="match status" value="1"/>
</dbReference>
<dbReference type="AlphaFoldDB" id="A0A8H5FLJ0"/>
<evidence type="ECO:0000259" key="2">
    <source>
        <dbReference type="Pfam" id="PF00723"/>
    </source>
</evidence>
<evidence type="ECO:0000256" key="1">
    <source>
        <dbReference type="SAM" id="MobiDB-lite"/>
    </source>
</evidence>
<dbReference type="GO" id="GO:0004553">
    <property type="term" value="F:hydrolase activity, hydrolyzing O-glycosyl compounds"/>
    <property type="evidence" value="ECO:0007669"/>
    <property type="project" value="TreeGrafter"/>
</dbReference>
<reference evidence="4 5" key="1">
    <citation type="journal article" date="2020" name="ISME J.">
        <title>Uncovering the hidden diversity of litter-decomposition mechanisms in mushroom-forming fungi.</title>
        <authorList>
            <person name="Floudas D."/>
            <person name="Bentzer J."/>
            <person name="Ahren D."/>
            <person name="Johansson T."/>
            <person name="Persson P."/>
            <person name="Tunlid A."/>
        </authorList>
    </citation>
    <scope>NUCLEOTIDE SEQUENCE [LARGE SCALE GENOMIC DNA]</scope>
    <source>
        <strain evidence="4 5">CBS 175.51</strain>
    </source>
</reference>
<name>A0A8H5FLJ0_9AGAR</name>
<dbReference type="OrthoDB" id="406733at2759"/>
<dbReference type="PANTHER" id="PTHR31616">
    <property type="entry name" value="TREHALASE"/>
    <property type="match status" value="1"/>
</dbReference>
<feature type="domain" description="GH15-like" evidence="2">
    <location>
        <begin position="575"/>
        <end position="951"/>
    </location>
</feature>
<dbReference type="Gene3D" id="1.50.10.10">
    <property type="match status" value="1"/>
</dbReference>
<dbReference type="InterPro" id="IPR011613">
    <property type="entry name" value="GH15-like"/>
</dbReference>
<dbReference type="PANTHER" id="PTHR31616:SF0">
    <property type="entry name" value="GLUCAN 1,4-ALPHA-GLUCOSIDASE"/>
    <property type="match status" value="1"/>
</dbReference>
<dbReference type="InterPro" id="IPR008928">
    <property type="entry name" value="6-hairpin_glycosidase_sf"/>
</dbReference>
<dbReference type="InterPro" id="IPR012341">
    <property type="entry name" value="6hp_glycosidase-like_sf"/>
</dbReference>
<feature type="domain" description="Trehalase-like N-terminal" evidence="3">
    <location>
        <begin position="172"/>
        <end position="261"/>
    </location>
</feature>
<dbReference type="SUPFAM" id="SSF48208">
    <property type="entry name" value="Six-hairpin glycosidases"/>
    <property type="match status" value="1"/>
</dbReference>
<proteinExistence type="predicted"/>
<dbReference type="InterPro" id="IPR045582">
    <property type="entry name" value="Trehalase-like_N"/>
</dbReference>
<accession>A0A8H5FLJ0</accession>
<dbReference type="GO" id="GO:0005975">
    <property type="term" value="P:carbohydrate metabolic process"/>
    <property type="evidence" value="ECO:0007669"/>
    <property type="project" value="InterPro"/>
</dbReference>
<dbReference type="EMBL" id="JAACJK010000003">
    <property type="protein sequence ID" value="KAF5340783.1"/>
    <property type="molecule type" value="Genomic_DNA"/>
</dbReference>
<sequence>MRIPCRTFQRLGFALPQSHGRNLRSISSGAHRSKTSALVCQRHSAELGQQAVRHRAPTISGHHESDRDYHNRDYHQYSFRSTHNSAPASWLSLSIKRPTLSAASSLEYTQAIQPTLPRHRRHHSSPQYWGRRAYSMAERSDPPRTDSQARQYRGYKRTLNLTDPSDERDYIPLGDHGLIGNLRTAALVSLDGSIESYCVPHFDSPSVFARILDKDKGGHFSITPMIPFTTKQNYLPSSNVLQTKFMNDEGVVSVTDFLPRPPMSGSSPSKPLLQWLIRRVECVRGGLPMQMQCVPAFNYARDAHVTTLIDDDTIPTDIDASELTKQKMRKRAYSKVLEREFGQHLRRGSADSTSTDGGAVFEDEGSTGLHALSAPREEPGEICTNLPHVKALFESPSISMDLRYVTYTESAGDGDEDGPPSVVLNLLDLSKKGHKGMGVASEFELKEGQGVTFIFRIVPGSPDTSGFWLEQTPANTVPPTPDVEVKQPTFGFAAPSKDSQGLKVDTNVVVPHEDDKGFAAGVAFGKKLSRRAARAGKRPTDDPWLTKELLCKLLSTTNRYWYDWIRKSTYTGSWKESVLRSALALKLLIFEPTGAVVASPTFSLPEYIGGVRNWDYRFSWIRDSSFTLYALIRLGFVDEANAYLEFIFDRIRDKNPDGSIQIMYTIHGEKDMEEIELDHLDGHKGSKPVRIGNGASDHVQLDIYGELMDCIYLGQKFGKPLAYDDWVLVREIVDYVVEHYNDSDLSIWEVRDMKRNFTYSKVMLWVAIDRGLRLADKRSLPCPNRYKWLDARDTLYEDIMNKAWNKEEKFFGQSYEETDVLDAAVLIMPLVFFMQASDPRFLSTLKRIMKSPEKGGLMANNLVYRYDTKKSGDGVGGEEGTFCLCTLWCVEALTRAGNTDRALLLKSVSMFEDFLLYLNHVGLCTEEISDAGEALGNAVQGFTHVTLISAAYNLSRTMHDMHEKTA</sequence>
<organism evidence="4 5">
    <name type="scientific">Ephemerocybe angulata</name>
    <dbReference type="NCBI Taxonomy" id="980116"/>
    <lineage>
        <taxon>Eukaryota</taxon>
        <taxon>Fungi</taxon>
        <taxon>Dikarya</taxon>
        <taxon>Basidiomycota</taxon>
        <taxon>Agaricomycotina</taxon>
        <taxon>Agaricomycetes</taxon>
        <taxon>Agaricomycetidae</taxon>
        <taxon>Agaricales</taxon>
        <taxon>Agaricineae</taxon>
        <taxon>Psathyrellaceae</taxon>
        <taxon>Ephemerocybe</taxon>
    </lineage>
</organism>
<dbReference type="Pfam" id="PF19291">
    <property type="entry name" value="TREH_N"/>
    <property type="match status" value="1"/>
</dbReference>
<evidence type="ECO:0008006" key="6">
    <source>
        <dbReference type="Google" id="ProtNLM"/>
    </source>
</evidence>
<evidence type="ECO:0000313" key="4">
    <source>
        <dbReference type="EMBL" id="KAF5340783.1"/>
    </source>
</evidence>
<evidence type="ECO:0000259" key="3">
    <source>
        <dbReference type="Pfam" id="PF19291"/>
    </source>
</evidence>
<protein>
    <recommendedName>
        <fullName evidence="6">Glycoside hydrolase family 15 protein</fullName>
    </recommendedName>
</protein>
<dbReference type="Proteomes" id="UP000541558">
    <property type="component" value="Unassembled WGS sequence"/>
</dbReference>
<feature type="region of interest" description="Disordered" evidence="1">
    <location>
        <begin position="344"/>
        <end position="364"/>
    </location>
</feature>
<keyword evidence="5" id="KW-1185">Reference proteome</keyword>
<evidence type="ECO:0000313" key="5">
    <source>
        <dbReference type="Proteomes" id="UP000541558"/>
    </source>
</evidence>
<comment type="caution">
    <text evidence="4">The sequence shown here is derived from an EMBL/GenBank/DDBJ whole genome shotgun (WGS) entry which is preliminary data.</text>
</comment>
<gene>
    <name evidence="4" type="ORF">D9611_007292</name>
</gene>